<comment type="similarity">
    <text evidence="1 5">Belongs to the 5-formyltetrahydrofolate cyclo-ligase family.</text>
</comment>
<dbReference type="GO" id="GO:0035999">
    <property type="term" value="P:tetrahydrofolate interconversion"/>
    <property type="evidence" value="ECO:0007669"/>
    <property type="project" value="TreeGrafter"/>
</dbReference>
<keyword evidence="8" id="KW-1185">Reference proteome</keyword>
<dbReference type="Pfam" id="PF01812">
    <property type="entry name" value="5-FTHF_cyc-lig"/>
    <property type="match status" value="1"/>
</dbReference>
<dbReference type="KEGG" id="lmb:C9I47_2740"/>
<dbReference type="InterPro" id="IPR037171">
    <property type="entry name" value="NagB/RpiA_transferase-like"/>
</dbReference>
<dbReference type="GO" id="GO:0005524">
    <property type="term" value="F:ATP binding"/>
    <property type="evidence" value="ECO:0007669"/>
    <property type="project" value="UniProtKB-KW"/>
</dbReference>
<dbReference type="GO" id="GO:0009396">
    <property type="term" value="P:folic acid-containing compound biosynthetic process"/>
    <property type="evidence" value="ECO:0007669"/>
    <property type="project" value="TreeGrafter"/>
</dbReference>
<organism evidence="7 8">
    <name type="scientific">Marilutibacter maris</name>
    <dbReference type="NCBI Taxonomy" id="1605891"/>
    <lineage>
        <taxon>Bacteria</taxon>
        <taxon>Pseudomonadati</taxon>
        <taxon>Pseudomonadota</taxon>
        <taxon>Gammaproteobacteria</taxon>
        <taxon>Lysobacterales</taxon>
        <taxon>Lysobacteraceae</taxon>
        <taxon>Marilutibacter</taxon>
    </lineage>
</organism>
<dbReference type="GO" id="GO:0046872">
    <property type="term" value="F:metal ion binding"/>
    <property type="evidence" value="ECO:0007669"/>
    <property type="project" value="UniProtKB-KW"/>
</dbReference>
<comment type="cofactor">
    <cofactor evidence="5">
        <name>Mg(2+)</name>
        <dbReference type="ChEBI" id="CHEBI:18420"/>
    </cofactor>
</comment>
<keyword evidence="3 4" id="KW-0067">ATP-binding</keyword>
<proteinExistence type="inferred from homology"/>
<keyword evidence="5" id="KW-0460">Magnesium</keyword>
<accession>A0A2U9T6U3</accession>
<dbReference type="Proteomes" id="UP000249447">
    <property type="component" value="Chromosome"/>
</dbReference>
<dbReference type="PANTHER" id="PTHR23407">
    <property type="entry name" value="ATPASE INHIBITOR/5-FORMYLTETRAHYDROFOLATE CYCLO-LIGASE"/>
    <property type="match status" value="1"/>
</dbReference>
<dbReference type="NCBIfam" id="TIGR02727">
    <property type="entry name" value="MTHFS_bact"/>
    <property type="match status" value="1"/>
</dbReference>
<dbReference type="PANTHER" id="PTHR23407:SF1">
    <property type="entry name" value="5-FORMYLTETRAHYDROFOLATE CYCLO-LIGASE"/>
    <property type="match status" value="1"/>
</dbReference>
<feature type="binding site" evidence="4">
    <location>
        <position position="59"/>
    </location>
    <ligand>
        <name>substrate</name>
    </ligand>
</feature>
<evidence type="ECO:0000313" key="7">
    <source>
        <dbReference type="EMBL" id="AWV08416.1"/>
    </source>
</evidence>
<keyword evidence="2 4" id="KW-0547">Nucleotide-binding</keyword>
<name>A0A2U9T6U3_9GAMM</name>
<dbReference type="GO" id="GO:0030272">
    <property type="term" value="F:5-formyltetrahydrofolate cyclo-ligase activity"/>
    <property type="evidence" value="ECO:0007669"/>
    <property type="project" value="UniProtKB-EC"/>
</dbReference>
<dbReference type="Gene3D" id="3.40.50.10420">
    <property type="entry name" value="NagB/RpiA/CoA transferase-like"/>
    <property type="match status" value="1"/>
</dbReference>
<evidence type="ECO:0000256" key="5">
    <source>
        <dbReference type="RuleBase" id="RU361279"/>
    </source>
</evidence>
<sequence length="209" mass="23203">MSPEPDPRRQLREDLRRRRRTLPAAERAAAAERVARHLLALPCAPRTGHVAGYWASDGEIDLEPWRQRLPAGCSYCLPVLGKGFRLHFAPWRPGDAVVENRFGIPEPDVPASALLPAEAMTLMVLPVVGFGPQGQRLGMGGGWYDRNLAFRRDRPAPPWLVGAAFELQRLDTLRAEPWDVPLDAACTEAASHDFHSRHRPPSSETTPAE</sequence>
<feature type="region of interest" description="Disordered" evidence="6">
    <location>
        <begin position="190"/>
        <end position="209"/>
    </location>
</feature>
<dbReference type="PIRSF" id="PIRSF006806">
    <property type="entry name" value="FTHF_cligase"/>
    <property type="match status" value="1"/>
</dbReference>
<keyword evidence="7" id="KW-0436">Ligase</keyword>
<dbReference type="AlphaFoldDB" id="A0A2U9T6U3"/>
<comment type="catalytic activity">
    <reaction evidence="5">
        <text>(6S)-5-formyl-5,6,7,8-tetrahydrofolate + ATP = (6R)-5,10-methenyltetrahydrofolate + ADP + phosphate</text>
        <dbReference type="Rhea" id="RHEA:10488"/>
        <dbReference type="ChEBI" id="CHEBI:30616"/>
        <dbReference type="ChEBI" id="CHEBI:43474"/>
        <dbReference type="ChEBI" id="CHEBI:57455"/>
        <dbReference type="ChEBI" id="CHEBI:57457"/>
        <dbReference type="ChEBI" id="CHEBI:456216"/>
        <dbReference type="EC" id="6.3.3.2"/>
    </reaction>
</comment>
<evidence type="ECO:0000256" key="2">
    <source>
        <dbReference type="ARBA" id="ARBA00022741"/>
    </source>
</evidence>
<evidence type="ECO:0000256" key="3">
    <source>
        <dbReference type="ARBA" id="ARBA00022840"/>
    </source>
</evidence>
<keyword evidence="5" id="KW-0479">Metal-binding</keyword>
<protein>
    <recommendedName>
        <fullName evidence="5">5-formyltetrahydrofolate cyclo-ligase</fullName>
        <ecNumber evidence="5">6.3.3.2</ecNumber>
    </recommendedName>
</protein>
<dbReference type="OrthoDB" id="9801938at2"/>
<gene>
    <name evidence="7" type="ORF">C9I47_2740</name>
</gene>
<dbReference type="RefSeq" id="WP_111267449.1">
    <property type="nucleotide sequence ID" value="NZ_CP029843.1"/>
</dbReference>
<dbReference type="SUPFAM" id="SSF100950">
    <property type="entry name" value="NagB/RpiA/CoA transferase-like"/>
    <property type="match status" value="1"/>
</dbReference>
<evidence type="ECO:0000256" key="1">
    <source>
        <dbReference type="ARBA" id="ARBA00010638"/>
    </source>
</evidence>
<evidence type="ECO:0000256" key="6">
    <source>
        <dbReference type="SAM" id="MobiDB-lite"/>
    </source>
</evidence>
<dbReference type="InterPro" id="IPR024185">
    <property type="entry name" value="FTHF_cligase-like_sf"/>
</dbReference>
<evidence type="ECO:0000313" key="8">
    <source>
        <dbReference type="Proteomes" id="UP000249447"/>
    </source>
</evidence>
<dbReference type="EMBL" id="CP029843">
    <property type="protein sequence ID" value="AWV08416.1"/>
    <property type="molecule type" value="Genomic_DNA"/>
</dbReference>
<dbReference type="EC" id="6.3.3.2" evidence="5"/>
<dbReference type="InterPro" id="IPR002698">
    <property type="entry name" value="FTHF_cligase"/>
</dbReference>
<evidence type="ECO:0000256" key="4">
    <source>
        <dbReference type="PIRSR" id="PIRSR006806-1"/>
    </source>
</evidence>
<feature type="binding site" evidence="4">
    <location>
        <begin position="136"/>
        <end position="144"/>
    </location>
    <ligand>
        <name>ATP</name>
        <dbReference type="ChEBI" id="CHEBI:30616"/>
    </ligand>
</feature>
<reference evidence="7 8" key="1">
    <citation type="submission" date="2018-05" db="EMBL/GenBank/DDBJ databases">
        <title>The complete genome of Lysobacter maris HZ9B, a marine bacterium antagonistic against terrestrial plant pathogens.</title>
        <authorList>
            <person name="Zhang X.-Q."/>
        </authorList>
    </citation>
    <scope>NUCLEOTIDE SEQUENCE [LARGE SCALE GENOMIC DNA]</scope>
    <source>
        <strain evidence="7 8">HZ9B</strain>
    </source>
</reference>